<gene>
    <name evidence="9" type="ORF">J416_10001</name>
</gene>
<evidence type="ECO:0000256" key="3">
    <source>
        <dbReference type="ARBA" id="ARBA00022723"/>
    </source>
</evidence>
<evidence type="ECO:0000256" key="4">
    <source>
        <dbReference type="ARBA" id="ARBA00022898"/>
    </source>
</evidence>
<keyword evidence="9" id="KW-0808">Transferase</keyword>
<evidence type="ECO:0000256" key="5">
    <source>
        <dbReference type="ARBA" id="ARBA00023004"/>
    </source>
</evidence>
<evidence type="ECO:0000313" key="9">
    <source>
        <dbReference type="EMBL" id="ENH96588.1"/>
    </source>
</evidence>
<evidence type="ECO:0000256" key="7">
    <source>
        <dbReference type="RuleBase" id="RU004504"/>
    </source>
</evidence>
<evidence type="ECO:0000256" key="1">
    <source>
        <dbReference type="ARBA" id="ARBA00001933"/>
    </source>
</evidence>
<dbReference type="PROSITE" id="PS00595">
    <property type="entry name" value="AA_TRANSFER_CLASS_5"/>
    <property type="match status" value="1"/>
</dbReference>
<sequence>MIYCDYAATTPMSEKALDAYQQVARSYYGNASSLHDAGAKAGNLLSQARQSIAAHLRVPHDSIVFTSGGTESNCLAIDTLLRSIQKEGVKHIISTSFEHSSLFDYLQSLQQQDQYDVTFLSGNEHGVIELSELQEAIQSNTALVTIQHVNSETGVMQPIENIATFLQSQSILFHSDCVQSFGKIDIVLDTMPIDAISFSGHKIFGPKGVGGIYFHPRLRLAPHPVQTNHEFGLRPGTVDVSGIFSFAVAVDDMFHKQKDTFAHLCQLRNSFHQQLRDKQLPIKPIVNGDSHICPSIIGCEADYLQGDYIMLEYNRYGIFVSTGSACSIGNHETPRSLQAIGKTNEESKRYVRFSFSHLTHTRDIADIISVTETIFSSNERSRIYE</sequence>
<dbReference type="InterPro" id="IPR020578">
    <property type="entry name" value="Aminotrans_V_PyrdxlP_BS"/>
</dbReference>
<dbReference type="InterPro" id="IPR015424">
    <property type="entry name" value="PyrdxlP-dep_Trfase"/>
</dbReference>
<dbReference type="Gene3D" id="3.40.640.10">
    <property type="entry name" value="Type I PLP-dependent aspartate aminotransferase-like (Major domain)"/>
    <property type="match status" value="1"/>
</dbReference>
<dbReference type="OrthoDB" id="9808002at2"/>
<dbReference type="Pfam" id="PF00266">
    <property type="entry name" value="Aminotran_5"/>
    <property type="match status" value="1"/>
</dbReference>
<dbReference type="STRING" id="1308866.J416_10001"/>
<name>N4W8J7_9BACI</name>
<evidence type="ECO:0000313" key="10">
    <source>
        <dbReference type="Proteomes" id="UP000012283"/>
    </source>
</evidence>
<dbReference type="GO" id="GO:0046872">
    <property type="term" value="F:metal ion binding"/>
    <property type="evidence" value="ECO:0007669"/>
    <property type="project" value="UniProtKB-KW"/>
</dbReference>
<organism evidence="9 10">
    <name type="scientific">Gracilibacillus halophilus YIM-C55.5</name>
    <dbReference type="NCBI Taxonomy" id="1308866"/>
    <lineage>
        <taxon>Bacteria</taxon>
        <taxon>Bacillati</taxon>
        <taxon>Bacillota</taxon>
        <taxon>Bacilli</taxon>
        <taxon>Bacillales</taxon>
        <taxon>Bacillaceae</taxon>
        <taxon>Gracilibacillus</taxon>
    </lineage>
</organism>
<dbReference type="PANTHER" id="PTHR11601">
    <property type="entry name" value="CYSTEINE DESULFURYLASE FAMILY MEMBER"/>
    <property type="match status" value="1"/>
</dbReference>
<comment type="cofactor">
    <cofactor evidence="1 7">
        <name>pyridoxal 5'-phosphate</name>
        <dbReference type="ChEBI" id="CHEBI:597326"/>
    </cofactor>
</comment>
<dbReference type="Gene3D" id="3.90.1150.10">
    <property type="entry name" value="Aspartate Aminotransferase, domain 1"/>
    <property type="match status" value="1"/>
</dbReference>
<dbReference type="InterPro" id="IPR015421">
    <property type="entry name" value="PyrdxlP-dep_Trfase_major"/>
</dbReference>
<comment type="caution">
    <text evidence="9">The sequence shown here is derived from an EMBL/GenBank/DDBJ whole genome shotgun (WGS) entry which is preliminary data.</text>
</comment>
<dbReference type="AlphaFoldDB" id="N4W8J7"/>
<dbReference type="PIRSF" id="PIRSF005572">
    <property type="entry name" value="NifS"/>
    <property type="match status" value="1"/>
</dbReference>
<dbReference type="InterPro" id="IPR000192">
    <property type="entry name" value="Aminotrans_V_dom"/>
</dbReference>
<keyword evidence="6" id="KW-0411">Iron-sulfur</keyword>
<comment type="similarity">
    <text evidence="2">Belongs to the class-V pyridoxal-phosphate-dependent aminotransferase family. NifS/IscS subfamily.</text>
</comment>
<dbReference type="RefSeq" id="WP_003469577.1">
    <property type="nucleotide sequence ID" value="NZ_APML01000038.1"/>
</dbReference>
<dbReference type="InterPro" id="IPR016454">
    <property type="entry name" value="Cysteine_dSase"/>
</dbReference>
<keyword evidence="5" id="KW-0408">Iron</keyword>
<dbReference type="Proteomes" id="UP000012283">
    <property type="component" value="Unassembled WGS sequence"/>
</dbReference>
<dbReference type="InterPro" id="IPR015422">
    <property type="entry name" value="PyrdxlP-dep_Trfase_small"/>
</dbReference>
<dbReference type="GO" id="GO:0051536">
    <property type="term" value="F:iron-sulfur cluster binding"/>
    <property type="evidence" value="ECO:0007669"/>
    <property type="project" value="UniProtKB-KW"/>
</dbReference>
<dbReference type="PATRIC" id="fig|1308866.3.peg.2029"/>
<dbReference type="SUPFAM" id="SSF53383">
    <property type="entry name" value="PLP-dependent transferases"/>
    <property type="match status" value="1"/>
</dbReference>
<dbReference type="Gene3D" id="1.10.260.50">
    <property type="match status" value="1"/>
</dbReference>
<evidence type="ECO:0000259" key="8">
    <source>
        <dbReference type="Pfam" id="PF00266"/>
    </source>
</evidence>
<protein>
    <submittedName>
        <fullName evidence="9">Cysteine desulfurase</fullName>
        <ecNumber evidence="9">2.8.1.7</ecNumber>
    </submittedName>
</protein>
<dbReference type="GO" id="GO:0031071">
    <property type="term" value="F:cysteine desulfurase activity"/>
    <property type="evidence" value="ECO:0007669"/>
    <property type="project" value="UniProtKB-EC"/>
</dbReference>
<keyword evidence="4" id="KW-0663">Pyridoxal phosphate</keyword>
<accession>N4W8J7</accession>
<keyword evidence="10" id="KW-1185">Reference proteome</keyword>
<dbReference type="NCBIfam" id="NF002806">
    <property type="entry name" value="PRK02948.1"/>
    <property type="match status" value="1"/>
</dbReference>
<keyword evidence="3" id="KW-0479">Metal-binding</keyword>
<dbReference type="eggNOG" id="COG1104">
    <property type="taxonomic scope" value="Bacteria"/>
</dbReference>
<feature type="domain" description="Aminotransferase class V" evidence="8">
    <location>
        <begin position="2"/>
        <end position="364"/>
    </location>
</feature>
<reference evidence="9 10" key="1">
    <citation type="submission" date="2013-03" db="EMBL/GenBank/DDBJ databases">
        <title>Draft genome sequence of Gracibacillus halophilus YIM-C55.5, a moderately halophilic and thermophilic organism from the Xiaochaidamu salt lake.</title>
        <authorList>
            <person name="Sugumar T."/>
            <person name="Polireddy D.R."/>
            <person name="Antony A."/>
            <person name="Madhava Y.R."/>
            <person name="Sivakumar N."/>
        </authorList>
    </citation>
    <scope>NUCLEOTIDE SEQUENCE [LARGE SCALE GENOMIC DNA]</scope>
    <source>
        <strain evidence="9 10">YIM-C55.5</strain>
    </source>
</reference>
<dbReference type="EMBL" id="APML01000038">
    <property type="protein sequence ID" value="ENH96588.1"/>
    <property type="molecule type" value="Genomic_DNA"/>
</dbReference>
<evidence type="ECO:0000256" key="6">
    <source>
        <dbReference type="ARBA" id="ARBA00023014"/>
    </source>
</evidence>
<dbReference type="PANTHER" id="PTHR11601:SF36">
    <property type="entry name" value="CYSTEINE DESULFURASE NIFS-RELATED"/>
    <property type="match status" value="1"/>
</dbReference>
<proteinExistence type="inferred from homology"/>
<dbReference type="EC" id="2.8.1.7" evidence="9"/>
<evidence type="ECO:0000256" key="2">
    <source>
        <dbReference type="ARBA" id="ARBA00006490"/>
    </source>
</evidence>